<keyword evidence="1" id="KW-1133">Transmembrane helix</keyword>
<name>A0A317CA92_9GAMM</name>
<dbReference type="EMBL" id="QGKM01000065">
    <property type="protein sequence ID" value="PWQ93290.1"/>
    <property type="molecule type" value="Genomic_DNA"/>
</dbReference>
<protein>
    <submittedName>
        <fullName evidence="2">DUF1294 domain-containing protein</fullName>
    </submittedName>
</protein>
<feature type="transmembrane region" description="Helical" evidence="1">
    <location>
        <begin position="27"/>
        <end position="45"/>
    </location>
</feature>
<accession>A0A317CA92</accession>
<evidence type="ECO:0000256" key="1">
    <source>
        <dbReference type="SAM" id="Phobius"/>
    </source>
</evidence>
<evidence type="ECO:0000313" key="3">
    <source>
        <dbReference type="Proteomes" id="UP000245539"/>
    </source>
</evidence>
<dbReference type="RefSeq" id="WP_109839041.1">
    <property type="nucleotide sequence ID" value="NZ_QGKM01000065.1"/>
</dbReference>
<sequence length="116" mass="13060">MKVFSSSLALIFLTTLAGLTFMSILPLAILIAYLTLSTVTFLMYWKDKSAARHDKQRTPENTLHLLALLCGWPGALLGQQILRHKTQKVSFRVVLWLTVVVNVALLTAFLYLSWPV</sequence>
<proteinExistence type="predicted"/>
<dbReference type="InterPro" id="IPR010718">
    <property type="entry name" value="DUF1294"/>
</dbReference>
<keyword evidence="3" id="KW-1185">Reference proteome</keyword>
<dbReference type="OrthoDB" id="9810590at2"/>
<comment type="caution">
    <text evidence="2">The sequence shown here is derived from an EMBL/GenBank/DDBJ whole genome shotgun (WGS) entry which is preliminary data.</text>
</comment>
<reference evidence="2 3" key="1">
    <citation type="submission" date="2018-05" db="EMBL/GenBank/DDBJ databases">
        <title>Leucothrix arctica sp. nov., isolated from Arctic seawater.</title>
        <authorList>
            <person name="Choi A."/>
            <person name="Baek K."/>
        </authorList>
    </citation>
    <scope>NUCLEOTIDE SEQUENCE [LARGE SCALE GENOMIC DNA]</scope>
    <source>
        <strain evidence="2 3">JCM 18388</strain>
    </source>
</reference>
<gene>
    <name evidence="2" type="ORF">DKW60_17930</name>
</gene>
<dbReference type="Pfam" id="PF06961">
    <property type="entry name" value="DUF1294"/>
    <property type="match status" value="1"/>
</dbReference>
<dbReference type="AlphaFoldDB" id="A0A317CA92"/>
<keyword evidence="1" id="KW-0812">Transmembrane</keyword>
<organism evidence="2 3">
    <name type="scientific">Leucothrix pacifica</name>
    <dbReference type="NCBI Taxonomy" id="1247513"/>
    <lineage>
        <taxon>Bacteria</taxon>
        <taxon>Pseudomonadati</taxon>
        <taxon>Pseudomonadota</taxon>
        <taxon>Gammaproteobacteria</taxon>
        <taxon>Thiotrichales</taxon>
        <taxon>Thiotrichaceae</taxon>
        <taxon>Leucothrix</taxon>
    </lineage>
</organism>
<evidence type="ECO:0000313" key="2">
    <source>
        <dbReference type="EMBL" id="PWQ93290.1"/>
    </source>
</evidence>
<dbReference type="Proteomes" id="UP000245539">
    <property type="component" value="Unassembled WGS sequence"/>
</dbReference>
<feature type="transmembrane region" description="Helical" evidence="1">
    <location>
        <begin position="93"/>
        <end position="114"/>
    </location>
</feature>
<keyword evidence="1" id="KW-0472">Membrane</keyword>